<dbReference type="Proteomes" id="UP001222932">
    <property type="component" value="Unassembled WGS sequence"/>
</dbReference>
<dbReference type="AlphaFoldDB" id="A0AAD3TSA4"/>
<reference evidence="2" key="1">
    <citation type="journal article" date="2023" name="BMC Genomics">
        <title>Chromosome-level genome assemblies of Cutaneotrichosporon spp. (Trichosporonales, Basidiomycota) reveal imbalanced evolution between nucleotide sequences and chromosome synteny.</title>
        <authorList>
            <person name="Kobayashi Y."/>
            <person name="Kayamori A."/>
            <person name="Aoki K."/>
            <person name="Shiwa Y."/>
            <person name="Matsutani M."/>
            <person name="Fujita N."/>
            <person name="Sugita T."/>
            <person name="Iwasaki W."/>
            <person name="Tanaka N."/>
            <person name="Takashima M."/>
        </authorList>
    </citation>
    <scope>NUCLEOTIDE SEQUENCE</scope>
    <source>
        <strain evidence="2">HIS016</strain>
    </source>
</reference>
<proteinExistence type="predicted"/>
<evidence type="ECO:0000313" key="2">
    <source>
        <dbReference type="EMBL" id="GMK55889.1"/>
    </source>
</evidence>
<name>A0AAD3TSA4_9TREE</name>
<dbReference type="EMBL" id="BTCM01000002">
    <property type="protein sequence ID" value="GMK55889.1"/>
    <property type="molecule type" value="Genomic_DNA"/>
</dbReference>
<evidence type="ECO:0000313" key="3">
    <source>
        <dbReference type="Proteomes" id="UP001222932"/>
    </source>
</evidence>
<reference evidence="2" key="2">
    <citation type="submission" date="2023-06" db="EMBL/GenBank/DDBJ databases">
        <authorList>
            <person name="Kobayashi Y."/>
            <person name="Kayamori A."/>
            <person name="Aoki K."/>
            <person name="Shiwa Y."/>
            <person name="Fujita N."/>
            <person name="Sugita T."/>
            <person name="Iwasaki W."/>
            <person name="Tanaka N."/>
            <person name="Takashima M."/>
        </authorList>
    </citation>
    <scope>NUCLEOTIDE SEQUENCE</scope>
    <source>
        <strain evidence="2">HIS016</strain>
    </source>
</reference>
<accession>A0AAD3TSA4</accession>
<gene>
    <name evidence="2" type="ORF">CspeluHIS016_0209450</name>
</gene>
<comment type="caution">
    <text evidence="2">The sequence shown here is derived from an EMBL/GenBank/DDBJ whole genome shotgun (WGS) entry which is preliminary data.</text>
</comment>
<protein>
    <submittedName>
        <fullName evidence="2">Uncharacterized protein</fullName>
    </submittedName>
</protein>
<feature type="region of interest" description="Disordered" evidence="1">
    <location>
        <begin position="1"/>
        <end position="20"/>
    </location>
</feature>
<keyword evidence="3" id="KW-1185">Reference proteome</keyword>
<evidence type="ECO:0000256" key="1">
    <source>
        <dbReference type="SAM" id="MobiDB-lite"/>
    </source>
</evidence>
<organism evidence="2 3">
    <name type="scientific">Cutaneotrichosporon spelunceum</name>
    <dbReference type="NCBI Taxonomy" id="1672016"/>
    <lineage>
        <taxon>Eukaryota</taxon>
        <taxon>Fungi</taxon>
        <taxon>Dikarya</taxon>
        <taxon>Basidiomycota</taxon>
        <taxon>Agaricomycotina</taxon>
        <taxon>Tremellomycetes</taxon>
        <taxon>Trichosporonales</taxon>
        <taxon>Trichosporonaceae</taxon>
        <taxon>Cutaneotrichosporon</taxon>
    </lineage>
</organism>
<sequence length="151" mass="16158">MTQISHHRSANPDEPPTYEEATSHIDLLVIAAPAQPPSAPPIEATPVPTQGVVSNLTSAARTVRTELGLATAEVLQGVGSAAVDLKSELQMARGDVKRELADAYTEVQKGVAEVQRSLFGFGGPCPSRSKCNRRSKCNCSWTGCKRRKDKC</sequence>